<proteinExistence type="predicted"/>
<name>A0AA46S670_9GAMM</name>
<dbReference type="Proteomes" id="UP001164064">
    <property type="component" value="Chromosome"/>
</dbReference>
<organism evidence="1 2">
    <name type="scientific">Acinetobacter ursingii</name>
    <dbReference type="NCBI Taxonomy" id="108980"/>
    <lineage>
        <taxon>Bacteria</taxon>
        <taxon>Pseudomonadati</taxon>
        <taxon>Pseudomonadota</taxon>
        <taxon>Gammaproteobacteria</taxon>
        <taxon>Moraxellales</taxon>
        <taxon>Moraxellaceae</taxon>
        <taxon>Acinetobacter</taxon>
    </lineage>
</organism>
<evidence type="ECO:0000313" key="2">
    <source>
        <dbReference type="Proteomes" id="UP001164064"/>
    </source>
</evidence>
<dbReference type="InterPro" id="IPR019960">
    <property type="entry name" value="T1SS_VCA0849"/>
</dbReference>
<accession>A0AA46S670</accession>
<sequence>MTTDGNADVIKFGTGFFDGLLANNSNIANYIKFTQSGNDVILSVDRDGTQGAVQNWSELVVLQNHTTTEVNLQDLLNNHQIIIG</sequence>
<gene>
    <name evidence="1" type="ORF">LSO60_10510</name>
</gene>
<evidence type="ECO:0000313" key="1">
    <source>
        <dbReference type="EMBL" id="UYF73333.1"/>
    </source>
</evidence>
<dbReference type="AlphaFoldDB" id="A0AA46S670"/>
<protein>
    <submittedName>
        <fullName evidence="1">Type I secretion C-terminal target domain-containing protein</fullName>
    </submittedName>
</protein>
<dbReference type="EMBL" id="CP089051">
    <property type="protein sequence ID" value="UYF73333.1"/>
    <property type="molecule type" value="Genomic_DNA"/>
</dbReference>
<reference evidence="1" key="1">
    <citation type="journal article" date="2022" name="J Glob Antimicrob Resist">
        <title>Comparative analysis of IMP-4- and OXA-58-containing plasmids of three carbapenemase-producing Acinetobacter ursingii strains in the Netherlands.</title>
        <authorList>
            <person name="Hendrickx A.P.A."/>
            <person name="Schade R.P."/>
            <person name="Landman F."/>
            <person name="Bosch T."/>
            <person name="Schouls L.M."/>
            <person name="van Dijk K."/>
        </authorList>
    </citation>
    <scope>NUCLEOTIDE SEQUENCE</scope>
    <source>
        <strain evidence="1">RIVM_C010559</strain>
    </source>
</reference>
<dbReference type="NCBIfam" id="TIGR03661">
    <property type="entry name" value="T1SS_VCA0849"/>
    <property type="match status" value="1"/>
</dbReference>